<keyword evidence="2" id="KW-1185">Reference proteome</keyword>
<dbReference type="AlphaFoldDB" id="A0A1J1IPQ5"/>
<evidence type="ECO:0000313" key="1">
    <source>
        <dbReference type="EMBL" id="CRL02219.1"/>
    </source>
</evidence>
<evidence type="ECO:0000313" key="2">
    <source>
        <dbReference type="Proteomes" id="UP000183832"/>
    </source>
</evidence>
<organism evidence="1 2">
    <name type="scientific">Clunio marinus</name>
    <dbReference type="NCBI Taxonomy" id="568069"/>
    <lineage>
        <taxon>Eukaryota</taxon>
        <taxon>Metazoa</taxon>
        <taxon>Ecdysozoa</taxon>
        <taxon>Arthropoda</taxon>
        <taxon>Hexapoda</taxon>
        <taxon>Insecta</taxon>
        <taxon>Pterygota</taxon>
        <taxon>Neoptera</taxon>
        <taxon>Endopterygota</taxon>
        <taxon>Diptera</taxon>
        <taxon>Nematocera</taxon>
        <taxon>Chironomoidea</taxon>
        <taxon>Chironomidae</taxon>
        <taxon>Clunio</taxon>
    </lineage>
</organism>
<name>A0A1J1IPQ5_9DIPT</name>
<dbReference type="OrthoDB" id="6407410at2759"/>
<dbReference type="EMBL" id="CVRI01000057">
    <property type="protein sequence ID" value="CRL02219.1"/>
    <property type="molecule type" value="Genomic_DNA"/>
</dbReference>
<gene>
    <name evidence="1" type="ORF">CLUMA_CG015665</name>
</gene>
<proteinExistence type="predicted"/>
<reference evidence="1 2" key="1">
    <citation type="submission" date="2015-04" db="EMBL/GenBank/DDBJ databases">
        <authorList>
            <person name="Syromyatnikov M.Y."/>
            <person name="Popov V.N."/>
        </authorList>
    </citation>
    <scope>NUCLEOTIDE SEQUENCE [LARGE SCALE GENOMIC DNA]</scope>
</reference>
<accession>A0A1J1IPQ5</accession>
<protein>
    <submittedName>
        <fullName evidence="1">CLUMA_CG015665, isoform A</fullName>
    </submittedName>
</protein>
<sequence length="74" mass="8840">MLLRLKVKVCDVSVEITRIVEEKSPEPSSHHHQPTLPIYSLGYYLIRVNDNNNNDREKEEKYQAFEWENLLECH</sequence>
<dbReference type="Proteomes" id="UP000183832">
    <property type="component" value="Unassembled WGS sequence"/>
</dbReference>